<sequence length="100" mass="11226">MAIFLTSLIGQNAIALPYVKRNGLPSAADFFVGDIWKTTPGRFAMVDLTLVVIGFHTWAFSEARRLHIVHWWLASLVITFTVGIASAIPFFLLARERHID</sequence>
<reference evidence="2" key="1">
    <citation type="journal article" date="2014" name="Int. J. Syst. Evol. Microbiol.">
        <title>Complete genome sequence of Corynebacterium casei LMG S-19264T (=DSM 44701T), isolated from a smear-ripened cheese.</title>
        <authorList>
            <consortium name="US DOE Joint Genome Institute (JGI-PGF)"/>
            <person name="Walter F."/>
            <person name="Albersmeier A."/>
            <person name="Kalinowski J."/>
            <person name="Ruckert C."/>
        </authorList>
    </citation>
    <scope>NUCLEOTIDE SEQUENCE</scope>
    <source>
        <strain evidence="2">CGMCC 1.12827</strain>
    </source>
</reference>
<evidence type="ECO:0000313" key="2">
    <source>
        <dbReference type="EMBL" id="GGB31103.1"/>
    </source>
</evidence>
<keyword evidence="1" id="KW-0472">Membrane</keyword>
<evidence type="ECO:0000313" key="3">
    <source>
        <dbReference type="Proteomes" id="UP000621454"/>
    </source>
</evidence>
<keyword evidence="3" id="KW-1185">Reference proteome</keyword>
<dbReference type="InterPro" id="IPR021362">
    <property type="entry name" value="DUF2834"/>
</dbReference>
<keyword evidence="1" id="KW-1133">Transmembrane helix</keyword>
<dbReference type="AlphaFoldDB" id="A0A916WU95"/>
<accession>A0A916WU95</accession>
<comment type="caution">
    <text evidence="2">The sequence shown here is derived from an EMBL/GenBank/DDBJ whole genome shotgun (WGS) entry which is preliminary data.</text>
</comment>
<dbReference type="Pfam" id="PF11196">
    <property type="entry name" value="DUF2834"/>
    <property type="match status" value="1"/>
</dbReference>
<proteinExistence type="predicted"/>
<evidence type="ECO:0000256" key="1">
    <source>
        <dbReference type="SAM" id="Phobius"/>
    </source>
</evidence>
<feature type="transmembrane region" description="Helical" evidence="1">
    <location>
        <begin position="71"/>
        <end position="94"/>
    </location>
</feature>
<organism evidence="2 3">
    <name type="scientific">Gordonia jinhuaensis</name>
    <dbReference type="NCBI Taxonomy" id="1517702"/>
    <lineage>
        <taxon>Bacteria</taxon>
        <taxon>Bacillati</taxon>
        <taxon>Actinomycetota</taxon>
        <taxon>Actinomycetes</taxon>
        <taxon>Mycobacteriales</taxon>
        <taxon>Gordoniaceae</taxon>
        <taxon>Gordonia</taxon>
    </lineage>
</organism>
<gene>
    <name evidence="2" type="ORF">GCM10011489_19130</name>
</gene>
<evidence type="ECO:0008006" key="4">
    <source>
        <dbReference type="Google" id="ProtNLM"/>
    </source>
</evidence>
<dbReference type="Proteomes" id="UP000621454">
    <property type="component" value="Unassembled WGS sequence"/>
</dbReference>
<reference evidence="2" key="2">
    <citation type="submission" date="2020-09" db="EMBL/GenBank/DDBJ databases">
        <authorList>
            <person name="Sun Q."/>
            <person name="Zhou Y."/>
        </authorList>
    </citation>
    <scope>NUCLEOTIDE SEQUENCE</scope>
    <source>
        <strain evidence="2">CGMCC 1.12827</strain>
    </source>
</reference>
<dbReference type="EMBL" id="BMGC01000011">
    <property type="protein sequence ID" value="GGB31103.1"/>
    <property type="molecule type" value="Genomic_DNA"/>
</dbReference>
<name>A0A916WU95_9ACTN</name>
<keyword evidence="1" id="KW-0812">Transmembrane</keyword>
<protein>
    <recommendedName>
        <fullName evidence="4">DUF2834 domain-containing protein</fullName>
    </recommendedName>
</protein>